<dbReference type="PANTHER" id="PTHR43701:SF2">
    <property type="entry name" value="MEMBRANE TRANSPORTER PROTEIN YJNA-RELATED"/>
    <property type="match status" value="1"/>
</dbReference>
<dbReference type="OrthoDB" id="532317at2"/>
<dbReference type="InterPro" id="IPR002781">
    <property type="entry name" value="TM_pro_TauE-like"/>
</dbReference>
<feature type="transmembrane region" description="Helical" evidence="5">
    <location>
        <begin position="203"/>
        <end position="220"/>
    </location>
</feature>
<evidence type="ECO:0000256" key="4">
    <source>
        <dbReference type="ARBA" id="ARBA00023136"/>
    </source>
</evidence>
<name>A0A2T6C002_9FLAO</name>
<feature type="transmembrane region" description="Helical" evidence="5">
    <location>
        <begin position="103"/>
        <end position="121"/>
    </location>
</feature>
<feature type="transmembrane region" description="Helical" evidence="5">
    <location>
        <begin position="48"/>
        <end position="67"/>
    </location>
</feature>
<evidence type="ECO:0000256" key="5">
    <source>
        <dbReference type="RuleBase" id="RU363041"/>
    </source>
</evidence>
<dbReference type="RefSeq" id="WP_108114843.1">
    <property type="nucleotide sequence ID" value="NZ_QBKT01000004.1"/>
</dbReference>
<feature type="transmembrane region" description="Helical" evidence="5">
    <location>
        <begin position="6"/>
        <end position="36"/>
    </location>
</feature>
<evidence type="ECO:0000256" key="1">
    <source>
        <dbReference type="ARBA" id="ARBA00004141"/>
    </source>
</evidence>
<dbReference type="Proteomes" id="UP000244090">
    <property type="component" value="Unassembled WGS sequence"/>
</dbReference>
<accession>A0A2T6C002</accession>
<dbReference type="AlphaFoldDB" id="A0A2T6C002"/>
<evidence type="ECO:0000313" key="7">
    <source>
        <dbReference type="Proteomes" id="UP000244090"/>
    </source>
</evidence>
<keyword evidence="4 5" id="KW-0472">Membrane</keyword>
<keyword evidence="5" id="KW-1003">Cell membrane</keyword>
<feature type="transmembrane region" description="Helical" evidence="5">
    <location>
        <begin position="133"/>
        <end position="166"/>
    </location>
</feature>
<feature type="transmembrane region" description="Helical" evidence="5">
    <location>
        <begin position="73"/>
        <end position="96"/>
    </location>
</feature>
<feature type="transmembrane region" description="Helical" evidence="5">
    <location>
        <begin position="178"/>
        <end position="197"/>
    </location>
</feature>
<gene>
    <name evidence="6" type="ORF">C8N46_104269</name>
</gene>
<evidence type="ECO:0000256" key="3">
    <source>
        <dbReference type="ARBA" id="ARBA00022989"/>
    </source>
</evidence>
<dbReference type="InterPro" id="IPR051598">
    <property type="entry name" value="TSUP/Inactive_protease-like"/>
</dbReference>
<keyword evidence="3 5" id="KW-1133">Transmembrane helix</keyword>
<dbReference type="Pfam" id="PF01925">
    <property type="entry name" value="TauE"/>
    <property type="match status" value="1"/>
</dbReference>
<reference evidence="6 7" key="1">
    <citation type="submission" date="2018-04" db="EMBL/GenBank/DDBJ databases">
        <title>Genomic Encyclopedia of Archaeal and Bacterial Type Strains, Phase II (KMG-II): from individual species to whole genera.</title>
        <authorList>
            <person name="Goeker M."/>
        </authorList>
    </citation>
    <scope>NUCLEOTIDE SEQUENCE [LARGE SCALE GENOMIC DNA]</scope>
    <source>
        <strain evidence="6 7">DSM 25731</strain>
    </source>
</reference>
<keyword evidence="7" id="KW-1185">Reference proteome</keyword>
<keyword evidence="2 5" id="KW-0812">Transmembrane</keyword>
<dbReference type="GO" id="GO:0005886">
    <property type="term" value="C:plasma membrane"/>
    <property type="evidence" value="ECO:0007669"/>
    <property type="project" value="UniProtKB-SubCell"/>
</dbReference>
<comment type="similarity">
    <text evidence="5">Belongs to the 4-toluene sulfonate uptake permease (TSUP) (TC 2.A.102) family.</text>
</comment>
<comment type="caution">
    <text evidence="6">The sequence shown here is derived from an EMBL/GenBank/DDBJ whole genome shotgun (WGS) entry which is preliminary data.</text>
</comment>
<evidence type="ECO:0000313" key="6">
    <source>
        <dbReference type="EMBL" id="PTX61626.1"/>
    </source>
</evidence>
<comment type="subcellular location">
    <subcellularLocation>
        <location evidence="5">Cell membrane</location>
        <topology evidence="5">Multi-pass membrane protein</topology>
    </subcellularLocation>
    <subcellularLocation>
        <location evidence="1">Membrane</location>
        <topology evidence="1">Multi-pass membrane protein</topology>
    </subcellularLocation>
</comment>
<protein>
    <recommendedName>
        <fullName evidence="5">Probable membrane transporter protein</fullName>
    </recommendedName>
</protein>
<dbReference type="EMBL" id="QBKT01000004">
    <property type="protein sequence ID" value="PTX61626.1"/>
    <property type="molecule type" value="Genomic_DNA"/>
</dbReference>
<organism evidence="6 7">
    <name type="scientific">Kordia periserrulae</name>
    <dbReference type="NCBI Taxonomy" id="701523"/>
    <lineage>
        <taxon>Bacteria</taxon>
        <taxon>Pseudomonadati</taxon>
        <taxon>Bacteroidota</taxon>
        <taxon>Flavobacteriia</taxon>
        <taxon>Flavobacteriales</taxon>
        <taxon>Flavobacteriaceae</taxon>
        <taxon>Kordia</taxon>
    </lineage>
</organism>
<dbReference type="PANTHER" id="PTHR43701">
    <property type="entry name" value="MEMBRANE TRANSPORTER PROTEIN MJ0441-RELATED"/>
    <property type="match status" value="1"/>
</dbReference>
<sequence>MCDIYIYILLGLAVGYIGGFAGIGGGPFLVSFLVLYCGMSQLAAQGNVLTMMLGPMSLLGVMSLYPYVKQQWLHIVVGVISYCVCSYFGAVFAFYIGETSLKYYFAVLLIIIALLQFKSFVQKNAKEPHKDQISVYWIAILAAVTGILGGLFGIGAGVLMVPILIGVFKLKKEFARSLSLAILIPPVSYGAFLKYNLESPVDWQLVGILFGTYFIANFFGAKMGSKTSGKTFTLIYGVILLSIATIYLV</sequence>
<feature type="transmembrane region" description="Helical" evidence="5">
    <location>
        <begin position="232"/>
        <end position="248"/>
    </location>
</feature>
<proteinExistence type="inferred from homology"/>
<evidence type="ECO:0000256" key="2">
    <source>
        <dbReference type="ARBA" id="ARBA00022692"/>
    </source>
</evidence>